<dbReference type="OrthoDB" id="7933758at2"/>
<dbReference type="InParanoid" id="A0A4R2PQW0"/>
<evidence type="ECO:0000313" key="1">
    <source>
        <dbReference type="EMBL" id="TCP38212.1"/>
    </source>
</evidence>
<comment type="caution">
    <text evidence="1">The sequence shown here is derived from an EMBL/GenBank/DDBJ whole genome shotgun (WGS) entry which is preliminary data.</text>
</comment>
<dbReference type="EMBL" id="SLXO01000001">
    <property type="protein sequence ID" value="TCP38212.1"/>
    <property type="molecule type" value="Genomic_DNA"/>
</dbReference>
<dbReference type="AlphaFoldDB" id="A0A4R2PQW0"/>
<proteinExistence type="predicted"/>
<evidence type="ECO:0000313" key="2">
    <source>
        <dbReference type="Proteomes" id="UP000295399"/>
    </source>
</evidence>
<protein>
    <submittedName>
        <fullName evidence="1">Uncharacterized protein</fullName>
    </submittedName>
</protein>
<name>A0A4R2PQW0_RHOSA</name>
<keyword evidence="2" id="KW-1185">Reference proteome</keyword>
<dbReference type="Proteomes" id="UP000295399">
    <property type="component" value="Unassembled WGS sequence"/>
</dbReference>
<dbReference type="RefSeq" id="WP_132706497.1">
    <property type="nucleotide sequence ID" value="NZ_JACIGF010000001.1"/>
</dbReference>
<sequence length="68" mass="7764">MEDVVVTAVARYMKNVHGYRAEAEATRIQAFCRQLGDRQEVEHWGQVKRALYDMSRSRAVVPPQSTAV</sequence>
<gene>
    <name evidence="1" type="ORF">EV659_101110</name>
</gene>
<accession>A0A4R2PQW0</accession>
<organism evidence="1 2">
    <name type="scientific">Rhodothalassium salexigens DSM 2132</name>
    <dbReference type="NCBI Taxonomy" id="1188247"/>
    <lineage>
        <taxon>Bacteria</taxon>
        <taxon>Pseudomonadati</taxon>
        <taxon>Pseudomonadota</taxon>
        <taxon>Alphaproteobacteria</taxon>
        <taxon>Rhodothalassiales</taxon>
        <taxon>Rhodothalassiaceae</taxon>
        <taxon>Rhodothalassium</taxon>
    </lineage>
</organism>
<reference evidence="1 2" key="1">
    <citation type="submission" date="2019-03" db="EMBL/GenBank/DDBJ databases">
        <title>Genomic Encyclopedia of Type Strains, Phase IV (KMG-IV): sequencing the most valuable type-strain genomes for metagenomic binning, comparative biology and taxonomic classification.</title>
        <authorList>
            <person name="Goeker M."/>
        </authorList>
    </citation>
    <scope>NUCLEOTIDE SEQUENCE [LARGE SCALE GENOMIC DNA]</scope>
    <source>
        <strain evidence="1 2">DSM 2132</strain>
    </source>
</reference>